<feature type="transmembrane region" description="Helical" evidence="9">
    <location>
        <begin position="621"/>
        <end position="641"/>
    </location>
</feature>
<evidence type="ECO:0000256" key="7">
    <source>
        <dbReference type="PROSITE-ProRule" id="PRU00946"/>
    </source>
</evidence>
<feature type="binding site" evidence="7">
    <location>
        <position position="177"/>
    </location>
    <ligand>
        <name>S-adenosyl-L-methionine</name>
        <dbReference type="ChEBI" id="CHEBI:59789"/>
    </ligand>
</feature>
<evidence type="ECO:0000256" key="2">
    <source>
        <dbReference type="ARBA" id="ARBA00021134"/>
    </source>
</evidence>
<dbReference type="Gene3D" id="3.40.50.12760">
    <property type="match status" value="1"/>
</dbReference>
<dbReference type="InterPro" id="IPR025807">
    <property type="entry name" value="Adrift-typ_MeTrfase"/>
</dbReference>
<keyword evidence="3 7" id="KW-0489">Methyltransferase</keyword>
<keyword evidence="9" id="KW-0812">Transmembrane</keyword>
<keyword evidence="9" id="KW-0472">Membrane</keyword>
<evidence type="ECO:0000256" key="6">
    <source>
        <dbReference type="ARBA" id="ARBA00049477"/>
    </source>
</evidence>
<dbReference type="EMBL" id="AP028912">
    <property type="protein sequence ID" value="BES92822.1"/>
    <property type="molecule type" value="Genomic_DNA"/>
</dbReference>
<dbReference type="PANTHER" id="PTHR16121">
    <property type="entry name" value="CAP-SPECIFIC MRNA (NUCLEOSIDE-2'-O-)-METHYLTRANSFERASE 1-RELATED"/>
    <property type="match status" value="1"/>
</dbReference>
<proteinExistence type="predicted"/>
<dbReference type="PROSITE" id="PS51614">
    <property type="entry name" value="SAM_MT_ADRIFT"/>
    <property type="match status" value="1"/>
</dbReference>
<dbReference type="InterPro" id="IPR002877">
    <property type="entry name" value="RNA_MeTrfase_FtsJ_dom"/>
</dbReference>
<evidence type="ECO:0000256" key="3">
    <source>
        <dbReference type="ARBA" id="ARBA00022603"/>
    </source>
</evidence>
<keyword evidence="4 7" id="KW-0808">Transferase</keyword>
<feature type="region of interest" description="Disordered" evidence="8">
    <location>
        <begin position="1"/>
        <end position="40"/>
    </location>
</feature>
<evidence type="ECO:0000313" key="11">
    <source>
        <dbReference type="EMBL" id="BES92822.1"/>
    </source>
</evidence>
<dbReference type="InterPro" id="IPR050851">
    <property type="entry name" value="mRNA_Cap_2O-Ribose_MeTrfase"/>
</dbReference>
<comment type="catalytic activity">
    <reaction evidence="6">
        <text>a 5'-end (N(7)-methyl 5'-triphosphoguanosine)-(2'-O-methyl-ribonucleoside)-(ribonucleotide) in mRNA + S-adenosyl-L-methionine = a 5'-end (N(7)-methyl 5'-triphosphoguanosine)-(2'-O-methyl-ribonucleoside)-(2'-O-methyl-ribonucleotide) in mRNA + S-adenosyl-L-homocysteine + H(+)</text>
        <dbReference type="Rhea" id="RHEA:67024"/>
        <dbReference type="Rhea" id="RHEA-COMP:17169"/>
        <dbReference type="Rhea" id="RHEA-COMP:17170"/>
        <dbReference type="ChEBI" id="CHEBI:15378"/>
        <dbReference type="ChEBI" id="CHEBI:57856"/>
        <dbReference type="ChEBI" id="CHEBI:59789"/>
        <dbReference type="ChEBI" id="CHEBI:167612"/>
        <dbReference type="ChEBI" id="CHEBI:167614"/>
        <dbReference type="EC" id="2.1.1.296"/>
    </reaction>
</comment>
<dbReference type="InterPro" id="IPR029063">
    <property type="entry name" value="SAM-dependent_MTases_sf"/>
</dbReference>
<keyword evidence="9" id="KW-1133">Transmembrane helix</keyword>
<dbReference type="Proteomes" id="UP001307889">
    <property type="component" value="Chromosome 4"/>
</dbReference>
<dbReference type="Pfam" id="PF01728">
    <property type="entry name" value="FtsJ"/>
    <property type="match status" value="1"/>
</dbReference>
<feature type="binding site" evidence="7">
    <location>
        <position position="264"/>
    </location>
    <ligand>
        <name>S-adenosyl-L-methionine</name>
        <dbReference type="ChEBI" id="CHEBI:59789"/>
    </ligand>
</feature>
<evidence type="ECO:0000256" key="5">
    <source>
        <dbReference type="ARBA" id="ARBA00022691"/>
    </source>
</evidence>
<accession>A0ABN7ANG7</accession>
<name>A0ABN7ANG7_9HEMI</name>
<keyword evidence="12" id="KW-1185">Reference proteome</keyword>
<dbReference type="EC" id="2.1.1.296" evidence="1"/>
<protein>
    <recommendedName>
        <fullName evidence="2">Cap-specific mRNA (nucleoside-2'-O-)-methyltransferase 2</fullName>
        <ecNumber evidence="1">2.1.1.296</ecNumber>
    </recommendedName>
</protein>
<organism evidence="11 12">
    <name type="scientific">Nesidiocoris tenuis</name>
    <dbReference type="NCBI Taxonomy" id="355587"/>
    <lineage>
        <taxon>Eukaryota</taxon>
        <taxon>Metazoa</taxon>
        <taxon>Ecdysozoa</taxon>
        <taxon>Arthropoda</taxon>
        <taxon>Hexapoda</taxon>
        <taxon>Insecta</taxon>
        <taxon>Pterygota</taxon>
        <taxon>Neoptera</taxon>
        <taxon>Paraneoptera</taxon>
        <taxon>Hemiptera</taxon>
        <taxon>Heteroptera</taxon>
        <taxon>Panheteroptera</taxon>
        <taxon>Cimicomorpha</taxon>
        <taxon>Miridae</taxon>
        <taxon>Dicyphina</taxon>
        <taxon>Nesidiocoris</taxon>
    </lineage>
</organism>
<evidence type="ECO:0000259" key="10">
    <source>
        <dbReference type="PROSITE" id="PS51614"/>
    </source>
</evidence>
<evidence type="ECO:0000256" key="4">
    <source>
        <dbReference type="ARBA" id="ARBA00022679"/>
    </source>
</evidence>
<evidence type="ECO:0000256" key="9">
    <source>
        <dbReference type="SAM" id="Phobius"/>
    </source>
</evidence>
<feature type="domain" description="Adrift-type SAM-dependent 2'-O-MTase" evidence="10">
    <location>
        <begin position="137"/>
        <end position="351"/>
    </location>
</feature>
<feature type="binding site" evidence="7">
    <location>
        <position position="196"/>
    </location>
    <ligand>
        <name>S-adenosyl-L-methionine</name>
        <dbReference type="ChEBI" id="CHEBI:59789"/>
    </ligand>
</feature>
<evidence type="ECO:0000256" key="8">
    <source>
        <dbReference type="SAM" id="MobiDB-lite"/>
    </source>
</evidence>
<reference evidence="11 12" key="1">
    <citation type="submission" date="2023-09" db="EMBL/GenBank/DDBJ databases">
        <title>Nesidiocoris tenuis whole genome shotgun sequence.</title>
        <authorList>
            <person name="Shibata T."/>
            <person name="Shimoda M."/>
            <person name="Kobayashi T."/>
            <person name="Uehara T."/>
        </authorList>
    </citation>
    <scope>NUCLEOTIDE SEQUENCE [LARGE SCALE GENOMIC DNA]</scope>
    <source>
        <strain evidence="11 12">Japan</strain>
    </source>
</reference>
<evidence type="ECO:0000256" key="1">
    <source>
        <dbReference type="ARBA" id="ARBA00012770"/>
    </source>
</evidence>
<keyword evidence="5 7" id="KW-0949">S-adenosyl-L-methionine</keyword>
<evidence type="ECO:0000313" key="12">
    <source>
        <dbReference type="Proteomes" id="UP001307889"/>
    </source>
</evidence>
<dbReference type="PANTHER" id="PTHR16121:SF2">
    <property type="entry name" value="CAP-SPECIFIC MRNA (NUCLEOSIDE-2'-O-)-METHYLTRANSFERASE 2"/>
    <property type="match status" value="1"/>
</dbReference>
<feature type="active site" description="Proton acceptor" evidence="7">
    <location>
        <position position="304"/>
    </location>
</feature>
<sequence>MTTDGDPDPKEGRLSPIRVTDSRTFNPSFGAGDASSEKDSGKYVLNRSDWVYIEDEIRNHVSKLFELGDGTRNGLPAVDRCFSCPQWKVDALREQKEALNAVKSKLNHFNLDKWHSHTRYTNYGGAIIPAVRNLRTELLTQAWCKFYEILENFVELLPRAAVNSGALNSIHLCEAPGAFITALNHNLTLNYPEIKWQWRAATLNPYYEGNPLQKMINDDRFLMKTLDKWLFGDDYTGNIYEEKNLESLRREVLKIGPIHLVTADGSFDCTSDPAEQETNVLPLLYSEAITALRILAPGGSFVLKIFTIFECPTICLMFLLRSTFKQVAIYKPVASKEGNSEVYVICQEFLGRTSCKSILRELIKKMDAAPAGPALFTMEDIGEEFLKEIQQCAIFFTDVQMSVIERNIRLFMNMTQRDQLVISRIRRKIADHYVRTFRIKSLPENSQLLGKQTYYRLGHHLSPKGETGTFAEMQQLKDNNSQGVVAFNKSKLELMHYQWPSDHDVIYLDSKSLFPTDTFIEPELRLGKPFKTILSSRFCPGDLLTIFNEIHLNTVPVVSYDFWCAPLNSLVFNRMIAQTYSAKVTLDVRGLPWLDDYHAALAKCLKMLEDIFYKLETSINLIVLGLPLLTQFNVGLVFFLARHFCRIGFANPSDLGYCVIFEDLRSPQFCALKHILMCIEEEMCLAPISLTNINSFGDDYIRIITDVNQISLRKCAWILVENY</sequence>
<dbReference type="SUPFAM" id="SSF53335">
    <property type="entry name" value="S-adenosyl-L-methionine-dependent methyltransferases"/>
    <property type="match status" value="1"/>
</dbReference>
<gene>
    <name evidence="11" type="ORF">NTJ_05631</name>
</gene>